<reference evidence="1" key="1">
    <citation type="submission" date="2021-11" db="EMBL/GenBank/DDBJ databases">
        <title>The complete genome of Massilia sp sp. G4R7.</title>
        <authorList>
            <person name="Liu L."/>
            <person name="Yue J."/>
            <person name="Yuan J."/>
            <person name="Yang F."/>
            <person name="Li L."/>
        </authorList>
    </citation>
    <scope>NUCLEOTIDE SEQUENCE</scope>
    <source>
        <strain evidence="1">G4R7</strain>
    </source>
</reference>
<protein>
    <submittedName>
        <fullName evidence="1">Uncharacterized protein</fullName>
    </submittedName>
</protein>
<keyword evidence="2" id="KW-1185">Reference proteome</keyword>
<gene>
    <name evidence="1" type="ORF">LQ564_00075</name>
</gene>
<sequence>MINHEVAQVDRETLYEEVWSEPVTLVAFRYGLSDVGLAKICRSLAIPLPSRGYWSKVKAGRVMKRVPLPSLTGAQLKTRKMLKLSDEQLKFQSEVRDELVKLRKESADQGLICGPFQLHPLVQAASTKLHRKSGWPTDTNLRSAPKEILNISSTFQCLDRALGITNTLLSALTVHGFLAFIEPENAVTKLRQESTGIELTFSLTEQVKRSVHVATEAEEAAQKRYFDRFRRGISTEYPSIPQYDYHATGVLVVTIGSWPSRTWRDTPKTLLEERLSEVVAGILALAKETYAKKMDDLQKEQDRQIAKENYERSIKRRQLEASRFQEMETQALNWERAERIREFLKAFEQRKVAESSLTQDDEEWLSWAHAKANWLDPLISVSDLILDAPEPKKPGYY</sequence>
<proteinExistence type="predicted"/>
<accession>A0ABS8PYW2</accession>
<dbReference type="Proteomes" id="UP001179361">
    <property type="component" value="Unassembled WGS sequence"/>
</dbReference>
<organism evidence="1 2">
    <name type="scientific">Massilia phyllostachyos</name>
    <dbReference type="NCBI Taxonomy" id="2898585"/>
    <lineage>
        <taxon>Bacteria</taxon>
        <taxon>Pseudomonadati</taxon>
        <taxon>Pseudomonadota</taxon>
        <taxon>Betaproteobacteria</taxon>
        <taxon>Burkholderiales</taxon>
        <taxon>Oxalobacteraceae</taxon>
        <taxon>Telluria group</taxon>
        <taxon>Massilia</taxon>
    </lineage>
</organism>
<dbReference type="EMBL" id="JAJNOC010000001">
    <property type="protein sequence ID" value="MCD2514705.1"/>
    <property type="molecule type" value="Genomic_DNA"/>
</dbReference>
<dbReference type="RefSeq" id="WP_231056055.1">
    <property type="nucleotide sequence ID" value="NZ_JAJNOC010000001.1"/>
</dbReference>
<evidence type="ECO:0000313" key="2">
    <source>
        <dbReference type="Proteomes" id="UP001179361"/>
    </source>
</evidence>
<evidence type="ECO:0000313" key="1">
    <source>
        <dbReference type="EMBL" id="MCD2514705.1"/>
    </source>
</evidence>
<comment type="caution">
    <text evidence="1">The sequence shown here is derived from an EMBL/GenBank/DDBJ whole genome shotgun (WGS) entry which is preliminary data.</text>
</comment>
<name>A0ABS8PYW2_9BURK</name>